<evidence type="ECO:0000313" key="2">
    <source>
        <dbReference type="Proteomes" id="UP000237682"/>
    </source>
</evidence>
<dbReference type="CDD" id="cd00586">
    <property type="entry name" value="4HBT"/>
    <property type="match status" value="1"/>
</dbReference>
<comment type="caution">
    <text evidence="1">The sequence shown here is derived from an EMBL/GenBank/DDBJ whole genome shotgun (WGS) entry which is preliminary data.</text>
</comment>
<dbReference type="GO" id="GO:0047617">
    <property type="term" value="F:fatty acyl-CoA hydrolase activity"/>
    <property type="evidence" value="ECO:0007669"/>
    <property type="project" value="TreeGrafter"/>
</dbReference>
<dbReference type="Pfam" id="PF13279">
    <property type="entry name" value="4HBT_2"/>
    <property type="match status" value="1"/>
</dbReference>
<dbReference type="SUPFAM" id="SSF54637">
    <property type="entry name" value="Thioesterase/thiol ester dehydrase-isomerase"/>
    <property type="match status" value="1"/>
</dbReference>
<dbReference type="PANTHER" id="PTHR31793">
    <property type="entry name" value="4-HYDROXYBENZOYL-COA THIOESTERASE FAMILY MEMBER"/>
    <property type="match status" value="1"/>
</dbReference>
<gene>
    <name evidence="1" type="ORF">C5L14_10790</name>
</gene>
<dbReference type="Proteomes" id="UP000237682">
    <property type="component" value="Unassembled WGS sequence"/>
</dbReference>
<sequence length="172" mass="19666">MFDTSKLPALFFAPFVSSPMRIEPHWIDYNGHLNMAYYHVLFDNALGEALSLVGLGEDYIRERGMSFFTGEVHVIYKRELHLDDPVRVRLQLVGYDEKRLHIYEELCHATEGWVSATCELISLNVDMATRRVAPFPCDIIDNLAEMRSSHGYLPTPEIVGRAIRTPAPVSRQ</sequence>
<name>A0A2S9QCQ3_9HYPH</name>
<dbReference type="InterPro" id="IPR029069">
    <property type="entry name" value="HotDog_dom_sf"/>
</dbReference>
<dbReference type="Gene3D" id="3.10.129.10">
    <property type="entry name" value="Hotdog Thioesterase"/>
    <property type="match status" value="1"/>
</dbReference>
<organism evidence="1 2">
    <name type="scientific">Labrys okinawensis</name>
    <dbReference type="NCBI Taxonomy" id="346911"/>
    <lineage>
        <taxon>Bacteria</taxon>
        <taxon>Pseudomonadati</taxon>
        <taxon>Pseudomonadota</taxon>
        <taxon>Alphaproteobacteria</taxon>
        <taxon>Hyphomicrobiales</taxon>
        <taxon>Xanthobacteraceae</taxon>
        <taxon>Labrys</taxon>
    </lineage>
</organism>
<protein>
    <submittedName>
        <fullName evidence="1">Thioesterase</fullName>
    </submittedName>
</protein>
<evidence type="ECO:0000313" key="1">
    <source>
        <dbReference type="EMBL" id="PRH87127.1"/>
    </source>
</evidence>
<dbReference type="RefSeq" id="WP_105862067.1">
    <property type="nucleotide sequence ID" value="NZ_PUEJ01000004.1"/>
</dbReference>
<dbReference type="OrthoDB" id="9803287at2"/>
<keyword evidence="2" id="KW-1185">Reference proteome</keyword>
<dbReference type="InterPro" id="IPR050563">
    <property type="entry name" value="4-hydroxybenzoyl-CoA_TE"/>
</dbReference>
<proteinExistence type="predicted"/>
<dbReference type="AlphaFoldDB" id="A0A2S9QCQ3"/>
<reference evidence="1 2" key="1">
    <citation type="submission" date="2018-02" db="EMBL/GenBank/DDBJ databases">
        <title>Whole genome sequencing of endophytic bacterium.</title>
        <authorList>
            <person name="Eedara R."/>
            <person name="Podile A.R."/>
        </authorList>
    </citation>
    <scope>NUCLEOTIDE SEQUENCE [LARGE SCALE GENOMIC DNA]</scope>
    <source>
        <strain evidence="1 2">RP1T</strain>
    </source>
</reference>
<dbReference type="PANTHER" id="PTHR31793:SF2">
    <property type="entry name" value="BLR1345 PROTEIN"/>
    <property type="match status" value="1"/>
</dbReference>
<dbReference type="EMBL" id="PUEJ01000004">
    <property type="protein sequence ID" value="PRH87127.1"/>
    <property type="molecule type" value="Genomic_DNA"/>
</dbReference>
<accession>A0A2S9QCQ3</accession>